<comment type="cofactor">
    <cofactor evidence="1">
        <name>[4Fe-4S] cluster</name>
        <dbReference type="ChEBI" id="CHEBI:49883"/>
    </cofactor>
</comment>
<evidence type="ECO:0000313" key="8">
    <source>
        <dbReference type="EMBL" id="SJZ45634.1"/>
    </source>
</evidence>
<dbReference type="CDD" id="cd01335">
    <property type="entry name" value="Radical_SAM"/>
    <property type="match status" value="1"/>
</dbReference>
<dbReference type="InterPro" id="IPR007197">
    <property type="entry name" value="rSAM"/>
</dbReference>
<proteinExistence type="predicted"/>
<feature type="domain" description="Radical SAM core" evidence="6">
    <location>
        <begin position="25"/>
        <end position="141"/>
    </location>
</feature>
<dbReference type="PANTHER" id="PTHR43728:SF1">
    <property type="entry name" value="FE-S OXIDOREDUCTASE"/>
    <property type="match status" value="1"/>
</dbReference>
<dbReference type="OrthoDB" id="9810775at2"/>
<dbReference type="GO" id="GO:0046872">
    <property type="term" value="F:metal ion binding"/>
    <property type="evidence" value="ECO:0007669"/>
    <property type="project" value="UniProtKB-KW"/>
</dbReference>
<dbReference type="SFLD" id="SFLDS00029">
    <property type="entry name" value="Radical_SAM"/>
    <property type="match status" value="1"/>
</dbReference>
<dbReference type="RefSeq" id="WP_078788956.1">
    <property type="nucleotide sequence ID" value="NZ_FUWR01000001.1"/>
</dbReference>
<evidence type="ECO:0000313" key="9">
    <source>
        <dbReference type="Proteomes" id="UP000190102"/>
    </source>
</evidence>
<dbReference type="EMBL" id="FUWR01000001">
    <property type="protein sequence ID" value="SJZ45634.1"/>
    <property type="molecule type" value="Genomic_DNA"/>
</dbReference>
<dbReference type="Gene3D" id="3.20.20.70">
    <property type="entry name" value="Aldolase class I"/>
    <property type="match status" value="1"/>
</dbReference>
<evidence type="ECO:0000256" key="1">
    <source>
        <dbReference type="ARBA" id="ARBA00001966"/>
    </source>
</evidence>
<dbReference type="Pfam" id="PF12345">
    <property type="entry name" value="DUF3641"/>
    <property type="match status" value="1"/>
</dbReference>
<evidence type="ECO:0000256" key="4">
    <source>
        <dbReference type="ARBA" id="ARBA00023004"/>
    </source>
</evidence>
<accession>A0A1T4KT62</accession>
<dbReference type="GO" id="GO:0003824">
    <property type="term" value="F:catalytic activity"/>
    <property type="evidence" value="ECO:0007669"/>
    <property type="project" value="InterPro"/>
</dbReference>
<dbReference type="STRING" id="115783.SAMN02745119_00685"/>
<keyword evidence="4" id="KW-0408">Iron</keyword>
<evidence type="ECO:0000259" key="6">
    <source>
        <dbReference type="Pfam" id="PF04055"/>
    </source>
</evidence>
<keyword evidence="5" id="KW-0411">Iron-sulfur</keyword>
<keyword evidence="2" id="KW-0949">S-adenosyl-L-methionine</keyword>
<reference evidence="9" key="1">
    <citation type="submission" date="2017-02" db="EMBL/GenBank/DDBJ databases">
        <authorList>
            <person name="Varghese N."/>
            <person name="Submissions S."/>
        </authorList>
    </citation>
    <scope>NUCLEOTIDE SEQUENCE [LARGE SCALE GENOMIC DNA]</scope>
    <source>
        <strain evidence="9">ATCC BAA-34</strain>
    </source>
</reference>
<dbReference type="InterPro" id="IPR013785">
    <property type="entry name" value="Aldolase_TIM"/>
</dbReference>
<dbReference type="InterPro" id="IPR024521">
    <property type="entry name" value="ArsS-like_C"/>
</dbReference>
<evidence type="ECO:0000256" key="2">
    <source>
        <dbReference type="ARBA" id="ARBA00022691"/>
    </source>
</evidence>
<dbReference type="Proteomes" id="UP000190102">
    <property type="component" value="Unassembled WGS sequence"/>
</dbReference>
<keyword evidence="9" id="KW-1185">Reference proteome</keyword>
<dbReference type="InterPro" id="IPR058240">
    <property type="entry name" value="rSAM_sf"/>
</dbReference>
<dbReference type="NCBIfam" id="TIGR04167">
    <property type="entry name" value="rSAM_SeCys"/>
    <property type="match status" value="1"/>
</dbReference>
<name>A0A1T4KT62_9BACT</name>
<dbReference type="Pfam" id="PF04055">
    <property type="entry name" value="Radical_SAM"/>
    <property type="match status" value="1"/>
</dbReference>
<evidence type="ECO:0000256" key="5">
    <source>
        <dbReference type="ARBA" id="ARBA00023014"/>
    </source>
</evidence>
<dbReference type="InterPro" id="IPR026351">
    <property type="entry name" value="rSAM_ArsS-like"/>
</dbReference>
<gene>
    <name evidence="8" type="ORF">SAMN02745119_00685</name>
</gene>
<dbReference type="GO" id="GO:0051536">
    <property type="term" value="F:iron-sulfur cluster binding"/>
    <property type="evidence" value="ECO:0007669"/>
    <property type="project" value="UniProtKB-KW"/>
</dbReference>
<dbReference type="SUPFAM" id="SSF102114">
    <property type="entry name" value="Radical SAM enzymes"/>
    <property type="match status" value="1"/>
</dbReference>
<feature type="domain" description="Arsenosugar biosynthesis radical SAM protein ArsS-like C-terminal" evidence="7">
    <location>
        <begin position="180"/>
        <end position="313"/>
    </location>
</feature>
<sequence>MTFKEVLHAHGLNLARSDTKWLQVNVGLACDLHCKHCHLEAGPARTELMELKTVEEVIACAGRFSFDTIDITGGAPELMPHLPRLVIGLASLTPKLVVRTNLVALSRSESEKLIELYVQNHVSIVASLPSLSSSQTDAMRGEGACKTSIGVLQQLNSVGYGIEGSGLYIDIAANPTGAFLPVTQGPAEERFRKELHRKYGISFNKLLTFANVPLGRFRTWLERSGNLDDYLLKLKERFNPSTISGLMCSSLISINWDGYLYDCDFNLAAELPHQGKRKHISSFTELPQWGTPIAVGDHCFACTAGAGFTCGGSISV</sequence>
<evidence type="ECO:0000259" key="7">
    <source>
        <dbReference type="Pfam" id="PF12345"/>
    </source>
</evidence>
<dbReference type="PANTHER" id="PTHR43728">
    <property type="entry name" value="SLR0304 PROTEIN"/>
    <property type="match status" value="1"/>
</dbReference>
<dbReference type="AlphaFoldDB" id="A0A1T4KT62"/>
<organism evidence="8 9">
    <name type="scientific">Trichlorobacter thiogenes</name>
    <dbReference type="NCBI Taxonomy" id="115783"/>
    <lineage>
        <taxon>Bacteria</taxon>
        <taxon>Pseudomonadati</taxon>
        <taxon>Thermodesulfobacteriota</taxon>
        <taxon>Desulfuromonadia</taxon>
        <taxon>Geobacterales</taxon>
        <taxon>Geobacteraceae</taxon>
        <taxon>Trichlorobacter</taxon>
    </lineage>
</organism>
<protein>
    <submittedName>
        <fullName evidence="8">Radical SAM/Cys-rich domain-containing protein</fullName>
    </submittedName>
</protein>
<evidence type="ECO:0000256" key="3">
    <source>
        <dbReference type="ARBA" id="ARBA00022723"/>
    </source>
</evidence>
<keyword evidence="3" id="KW-0479">Metal-binding</keyword>